<proteinExistence type="predicted"/>
<comment type="caution">
    <text evidence="1">The sequence shown here is derived from an EMBL/GenBank/DDBJ whole genome shotgun (WGS) entry which is preliminary data.</text>
</comment>
<sequence length="273" mass="30370">MSASVRDLPGRLTLYEIIDRGDGREVQMLGNMLQKTIPNFSAYALRQHTSLDAITKAYQSAGKLGEGGSQPDQPCLIQYQELPEVSRHDCYRVTTGPCGFEPQLESEADLHALAVACCKAAQRLHAAQAKLFWSSVAYKGATSMADPIKEAQGLLLAELKKGKADRDKDLIKELKEFLVLTQASGQLPAQLYNRSRDLVEAHLCHLPSPKLPTNSQQQQGLPSSGASFLVLLNRDVQMLALRRTFMSWHLPAVELLRFSMPDNLFIETYVWVM</sequence>
<keyword evidence="2" id="KW-1185">Reference proteome</keyword>
<protein>
    <submittedName>
        <fullName evidence="1">Uncharacterized protein</fullName>
    </submittedName>
</protein>
<reference evidence="1 2" key="1">
    <citation type="journal article" date="2024" name="Nat. Commun.">
        <title>Phylogenomics reveals the evolutionary origins of lichenization in chlorophyte algae.</title>
        <authorList>
            <person name="Puginier C."/>
            <person name="Libourel C."/>
            <person name="Otte J."/>
            <person name="Skaloud P."/>
            <person name="Haon M."/>
            <person name="Grisel S."/>
            <person name="Petersen M."/>
            <person name="Berrin J.G."/>
            <person name="Delaux P.M."/>
            <person name="Dal Grande F."/>
            <person name="Keller J."/>
        </authorList>
    </citation>
    <scope>NUCLEOTIDE SEQUENCE [LARGE SCALE GENOMIC DNA]</scope>
    <source>
        <strain evidence="1 2">SAG 2523</strain>
    </source>
</reference>
<accession>A0AAW1RFB0</accession>
<dbReference type="AlphaFoldDB" id="A0AAW1RFB0"/>
<name>A0AAW1RFB0_9CHLO</name>
<gene>
    <name evidence="1" type="ORF">WJX84_009572</name>
</gene>
<dbReference type="EMBL" id="JALJOV010002203">
    <property type="protein sequence ID" value="KAK9832770.1"/>
    <property type="molecule type" value="Genomic_DNA"/>
</dbReference>
<evidence type="ECO:0000313" key="2">
    <source>
        <dbReference type="Proteomes" id="UP001485043"/>
    </source>
</evidence>
<organism evidence="1 2">
    <name type="scientific">Apatococcus fuscideae</name>
    <dbReference type="NCBI Taxonomy" id="2026836"/>
    <lineage>
        <taxon>Eukaryota</taxon>
        <taxon>Viridiplantae</taxon>
        <taxon>Chlorophyta</taxon>
        <taxon>core chlorophytes</taxon>
        <taxon>Trebouxiophyceae</taxon>
        <taxon>Chlorellales</taxon>
        <taxon>Chlorellaceae</taxon>
        <taxon>Apatococcus</taxon>
    </lineage>
</organism>
<evidence type="ECO:0000313" key="1">
    <source>
        <dbReference type="EMBL" id="KAK9832770.1"/>
    </source>
</evidence>
<dbReference type="Proteomes" id="UP001485043">
    <property type="component" value="Unassembled WGS sequence"/>
</dbReference>